<sequence>MDEIEKQFSLIDYILFTTLLGISFIIGIASACKGNKSPEEFLLGNRSLGPIPVAMSLLTSVISAINIVGYTSEVYSFGTQLSLVSVGCIFGIAFSILVVMPVIHPLKLTSIHEVS</sequence>
<evidence type="ECO:0000256" key="10">
    <source>
        <dbReference type="ARBA" id="ARBA00023201"/>
    </source>
</evidence>
<keyword evidence="4" id="KW-1003">Cell membrane</keyword>
<name>A0A5N5T3S4_9CRUS</name>
<accession>A0A5N5T3S4</accession>
<evidence type="ECO:0000313" key="14">
    <source>
        <dbReference type="Proteomes" id="UP000326759"/>
    </source>
</evidence>
<comment type="subcellular location">
    <subcellularLocation>
        <location evidence="1">Cell membrane</location>
        <topology evidence="1">Multi-pass membrane protein</topology>
    </subcellularLocation>
</comment>
<dbReference type="AlphaFoldDB" id="A0A5N5T3S4"/>
<feature type="transmembrane region" description="Helical" evidence="12">
    <location>
        <begin position="12"/>
        <end position="31"/>
    </location>
</feature>
<dbReference type="InterPro" id="IPR051163">
    <property type="entry name" value="Sodium:Solute_Symporter_SSF"/>
</dbReference>
<proteinExistence type="inferred from homology"/>
<feature type="transmembrane region" description="Helical" evidence="12">
    <location>
        <begin position="81"/>
        <end position="103"/>
    </location>
</feature>
<protein>
    <submittedName>
        <fullName evidence="13">Sodium-dependent multivitamin transporter</fullName>
    </submittedName>
</protein>
<dbReference type="InterPro" id="IPR001734">
    <property type="entry name" value="Na/solute_symporter"/>
</dbReference>
<feature type="transmembrane region" description="Helical" evidence="12">
    <location>
        <begin position="51"/>
        <end position="69"/>
    </location>
</feature>
<dbReference type="PROSITE" id="PS50283">
    <property type="entry name" value="NA_SOLUT_SYMP_3"/>
    <property type="match status" value="1"/>
</dbReference>
<organism evidence="13 14">
    <name type="scientific">Armadillidium nasatum</name>
    <dbReference type="NCBI Taxonomy" id="96803"/>
    <lineage>
        <taxon>Eukaryota</taxon>
        <taxon>Metazoa</taxon>
        <taxon>Ecdysozoa</taxon>
        <taxon>Arthropoda</taxon>
        <taxon>Crustacea</taxon>
        <taxon>Multicrustacea</taxon>
        <taxon>Malacostraca</taxon>
        <taxon>Eumalacostraca</taxon>
        <taxon>Peracarida</taxon>
        <taxon>Isopoda</taxon>
        <taxon>Oniscidea</taxon>
        <taxon>Crinocheta</taxon>
        <taxon>Armadillidiidae</taxon>
        <taxon>Armadillidium</taxon>
    </lineage>
</organism>
<dbReference type="GO" id="GO:0005886">
    <property type="term" value="C:plasma membrane"/>
    <property type="evidence" value="ECO:0007669"/>
    <property type="project" value="UniProtKB-SubCell"/>
</dbReference>
<dbReference type="PROSITE" id="PS51257">
    <property type="entry name" value="PROKAR_LIPOPROTEIN"/>
    <property type="match status" value="1"/>
</dbReference>
<comment type="similarity">
    <text evidence="2 11">Belongs to the sodium:solute symporter (SSF) (TC 2.A.21) family.</text>
</comment>
<keyword evidence="5 12" id="KW-0812">Transmembrane</keyword>
<evidence type="ECO:0000256" key="7">
    <source>
        <dbReference type="ARBA" id="ARBA00023053"/>
    </source>
</evidence>
<dbReference type="InterPro" id="IPR038377">
    <property type="entry name" value="Na/Glc_symporter_sf"/>
</dbReference>
<evidence type="ECO:0000256" key="12">
    <source>
        <dbReference type="SAM" id="Phobius"/>
    </source>
</evidence>
<keyword evidence="8" id="KW-0406">Ion transport</keyword>
<dbReference type="Proteomes" id="UP000326759">
    <property type="component" value="Unassembled WGS sequence"/>
</dbReference>
<dbReference type="PANTHER" id="PTHR42985">
    <property type="entry name" value="SODIUM-COUPLED MONOCARBOXYLATE TRANSPORTER"/>
    <property type="match status" value="1"/>
</dbReference>
<dbReference type="Gene3D" id="1.20.1730.10">
    <property type="entry name" value="Sodium/glucose cotransporter"/>
    <property type="match status" value="1"/>
</dbReference>
<evidence type="ECO:0000256" key="4">
    <source>
        <dbReference type="ARBA" id="ARBA00022475"/>
    </source>
</evidence>
<evidence type="ECO:0000313" key="13">
    <source>
        <dbReference type="EMBL" id="KAB7500679.1"/>
    </source>
</evidence>
<keyword evidence="14" id="KW-1185">Reference proteome</keyword>
<dbReference type="OrthoDB" id="6132759at2759"/>
<evidence type="ECO:0000256" key="3">
    <source>
        <dbReference type="ARBA" id="ARBA00022448"/>
    </source>
</evidence>
<evidence type="ECO:0000256" key="2">
    <source>
        <dbReference type="ARBA" id="ARBA00006434"/>
    </source>
</evidence>
<keyword evidence="6 12" id="KW-1133">Transmembrane helix</keyword>
<gene>
    <name evidence="13" type="ORF">Anas_04132</name>
</gene>
<evidence type="ECO:0000256" key="1">
    <source>
        <dbReference type="ARBA" id="ARBA00004651"/>
    </source>
</evidence>
<evidence type="ECO:0000256" key="11">
    <source>
        <dbReference type="RuleBase" id="RU362091"/>
    </source>
</evidence>
<evidence type="ECO:0000256" key="9">
    <source>
        <dbReference type="ARBA" id="ARBA00023136"/>
    </source>
</evidence>
<evidence type="ECO:0000256" key="8">
    <source>
        <dbReference type="ARBA" id="ARBA00023065"/>
    </source>
</evidence>
<evidence type="ECO:0000256" key="5">
    <source>
        <dbReference type="ARBA" id="ARBA00022692"/>
    </source>
</evidence>
<feature type="non-terminal residue" evidence="13">
    <location>
        <position position="115"/>
    </location>
</feature>
<evidence type="ECO:0000256" key="6">
    <source>
        <dbReference type="ARBA" id="ARBA00022989"/>
    </source>
</evidence>
<dbReference type="Pfam" id="PF00474">
    <property type="entry name" value="SSF"/>
    <property type="match status" value="1"/>
</dbReference>
<keyword evidence="3" id="KW-0813">Transport</keyword>
<keyword evidence="7" id="KW-0915">Sodium</keyword>
<reference evidence="13 14" key="1">
    <citation type="journal article" date="2019" name="PLoS Biol.">
        <title>Sex chromosomes control vertical transmission of feminizing Wolbachia symbionts in an isopod.</title>
        <authorList>
            <person name="Becking T."/>
            <person name="Chebbi M.A."/>
            <person name="Giraud I."/>
            <person name="Moumen B."/>
            <person name="Laverre T."/>
            <person name="Caubet Y."/>
            <person name="Peccoud J."/>
            <person name="Gilbert C."/>
            <person name="Cordaux R."/>
        </authorList>
    </citation>
    <scope>NUCLEOTIDE SEQUENCE [LARGE SCALE GENOMIC DNA]</scope>
    <source>
        <strain evidence="13">ANa2</strain>
        <tissue evidence="13">Whole body excluding digestive tract and cuticle</tissue>
    </source>
</reference>
<dbReference type="GO" id="GO:0006814">
    <property type="term" value="P:sodium ion transport"/>
    <property type="evidence" value="ECO:0007669"/>
    <property type="project" value="UniProtKB-KW"/>
</dbReference>
<dbReference type="GO" id="GO:0015293">
    <property type="term" value="F:symporter activity"/>
    <property type="evidence" value="ECO:0007669"/>
    <property type="project" value="TreeGrafter"/>
</dbReference>
<keyword evidence="10" id="KW-0739">Sodium transport</keyword>
<dbReference type="EMBL" id="SEYY01013100">
    <property type="protein sequence ID" value="KAB7500679.1"/>
    <property type="molecule type" value="Genomic_DNA"/>
</dbReference>
<comment type="caution">
    <text evidence="13">The sequence shown here is derived from an EMBL/GenBank/DDBJ whole genome shotgun (WGS) entry which is preliminary data.</text>
</comment>
<dbReference type="PANTHER" id="PTHR42985:SF40">
    <property type="entry name" value="LD47995P-RELATED"/>
    <property type="match status" value="1"/>
</dbReference>
<keyword evidence="9 12" id="KW-0472">Membrane</keyword>